<proteinExistence type="predicted"/>
<dbReference type="OrthoDB" id="204873at2157"/>
<organism evidence="2 3">
    <name type="scientific">Natronolimnohabitans innermongolicus JCM 12255</name>
    <dbReference type="NCBI Taxonomy" id="1227499"/>
    <lineage>
        <taxon>Archaea</taxon>
        <taxon>Methanobacteriati</taxon>
        <taxon>Methanobacteriota</taxon>
        <taxon>Stenosarchaea group</taxon>
        <taxon>Halobacteria</taxon>
        <taxon>Halobacteriales</taxon>
        <taxon>Natrialbaceae</taxon>
        <taxon>Natronolimnohabitans</taxon>
    </lineage>
</organism>
<dbReference type="RefSeq" id="WP_007259660.1">
    <property type="nucleotide sequence ID" value="NZ_AOHZ01000052.1"/>
</dbReference>
<keyword evidence="1" id="KW-0812">Transmembrane</keyword>
<accession>L9X0U4</accession>
<gene>
    <name evidence="2" type="ORF">C493_11907</name>
</gene>
<feature type="transmembrane region" description="Helical" evidence="1">
    <location>
        <begin position="42"/>
        <end position="63"/>
    </location>
</feature>
<evidence type="ECO:0000313" key="2">
    <source>
        <dbReference type="EMBL" id="ELY55051.1"/>
    </source>
</evidence>
<keyword evidence="1" id="KW-1133">Transmembrane helix</keyword>
<comment type="caution">
    <text evidence="2">The sequence shown here is derived from an EMBL/GenBank/DDBJ whole genome shotgun (WGS) entry which is preliminary data.</text>
</comment>
<protein>
    <submittedName>
        <fullName evidence="2">Uncharacterized protein</fullName>
    </submittedName>
</protein>
<dbReference type="AlphaFoldDB" id="L9X0U4"/>
<keyword evidence="1" id="KW-0472">Membrane</keyword>
<feature type="transmembrane region" description="Helical" evidence="1">
    <location>
        <begin position="69"/>
        <end position="91"/>
    </location>
</feature>
<name>L9X0U4_9EURY</name>
<reference evidence="2 3" key="1">
    <citation type="journal article" date="2014" name="PLoS Genet.">
        <title>Phylogenetically driven sequencing of extremely halophilic archaea reveals strategies for static and dynamic osmo-response.</title>
        <authorList>
            <person name="Becker E.A."/>
            <person name="Seitzer P.M."/>
            <person name="Tritt A."/>
            <person name="Larsen D."/>
            <person name="Krusor M."/>
            <person name="Yao A.I."/>
            <person name="Wu D."/>
            <person name="Madern D."/>
            <person name="Eisen J.A."/>
            <person name="Darling A.E."/>
            <person name="Facciotti M.T."/>
        </authorList>
    </citation>
    <scope>NUCLEOTIDE SEQUENCE [LARGE SCALE GENOMIC DNA]</scope>
    <source>
        <strain evidence="2 3">JCM 12255</strain>
    </source>
</reference>
<dbReference type="Proteomes" id="UP000011602">
    <property type="component" value="Unassembled WGS sequence"/>
</dbReference>
<evidence type="ECO:0000313" key="3">
    <source>
        <dbReference type="Proteomes" id="UP000011602"/>
    </source>
</evidence>
<keyword evidence="3" id="KW-1185">Reference proteome</keyword>
<sequence>MGLRLWVAEETPEHQSRTDHDTWREYFLNPTDVAGLFTRATLLSVLAATLSIVAAIVEIAVVQPTANAISVWALLCSLAAASLSMFGYALWSVGQQRRLKRHRAADDEPPLLERPVRALQIAFTDGDELDEYEARVQRTVLGLLLSLLLGALPLRIFGGALVHSLPVA</sequence>
<dbReference type="STRING" id="1227499.C493_11907"/>
<dbReference type="eggNOG" id="ENOG502N63C">
    <property type="taxonomic scope" value="Archaea"/>
</dbReference>
<dbReference type="EMBL" id="AOHZ01000052">
    <property type="protein sequence ID" value="ELY55051.1"/>
    <property type="molecule type" value="Genomic_DNA"/>
</dbReference>
<evidence type="ECO:0000256" key="1">
    <source>
        <dbReference type="SAM" id="Phobius"/>
    </source>
</evidence>
<feature type="transmembrane region" description="Helical" evidence="1">
    <location>
        <begin position="140"/>
        <end position="162"/>
    </location>
</feature>